<dbReference type="Proteomes" id="UP000552709">
    <property type="component" value="Unassembled WGS sequence"/>
</dbReference>
<feature type="domain" description="Barstar (barnase inhibitor)" evidence="2">
    <location>
        <begin position="10"/>
        <end position="94"/>
    </location>
</feature>
<dbReference type="EMBL" id="JACHFL010000028">
    <property type="protein sequence ID" value="MBB5366145.1"/>
    <property type="molecule type" value="Genomic_DNA"/>
</dbReference>
<accession>A0A7W8K013</accession>
<dbReference type="SUPFAM" id="SSF52038">
    <property type="entry name" value="Barstar-related"/>
    <property type="match status" value="1"/>
</dbReference>
<sequence>MADRDKHLRFDLDARVMTTAKEFHSEIARKMRFPDYCGGGMNALFDVLTDLDWFDFNSLEINIQNSIFLLVDEPPEFRRALQEVLDDVSQYWSQPLELGEAWDHPAIEFKVTYAAYQLDLL</sequence>
<dbReference type="Pfam" id="PF01337">
    <property type="entry name" value="Barstar"/>
    <property type="match status" value="1"/>
</dbReference>
<reference evidence="3 4" key="1">
    <citation type="submission" date="2020-08" db="EMBL/GenBank/DDBJ databases">
        <title>Genomic Encyclopedia of Type Strains, Phase IV (KMG-IV): sequencing the most valuable type-strain genomes for metagenomic binning, comparative biology and taxonomic classification.</title>
        <authorList>
            <person name="Goeker M."/>
        </authorList>
    </citation>
    <scope>NUCLEOTIDE SEQUENCE [LARGE SCALE GENOMIC DNA]</scope>
    <source>
        <strain evidence="3 4">DSM 27939</strain>
    </source>
</reference>
<name>A0A7W8K013_9DEIO</name>
<dbReference type="RefSeq" id="WP_184138015.1">
    <property type="nucleotide sequence ID" value="NZ_JACHFL010000028.1"/>
</dbReference>
<keyword evidence="4" id="KW-1185">Reference proteome</keyword>
<dbReference type="InterPro" id="IPR035905">
    <property type="entry name" value="Barstar-like_sf"/>
</dbReference>
<proteinExistence type="inferred from homology"/>
<evidence type="ECO:0000313" key="3">
    <source>
        <dbReference type="EMBL" id="MBB5366145.1"/>
    </source>
</evidence>
<dbReference type="InterPro" id="IPR000468">
    <property type="entry name" value="Barstar"/>
</dbReference>
<comment type="caution">
    <text evidence="3">The sequence shown here is derived from an EMBL/GenBank/DDBJ whole genome shotgun (WGS) entry which is preliminary data.</text>
</comment>
<organism evidence="3 4">
    <name type="scientific">Deinococcus humi</name>
    <dbReference type="NCBI Taxonomy" id="662880"/>
    <lineage>
        <taxon>Bacteria</taxon>
        <taxon>Thermotogati</taxon>
        <taxon>Deinococcota</taxon>
        <taxon>Deinococci</taxon>
        <taxon>Deinococcales</taxon>
        <taxon>Deinococcaceae</taxon>
        <taxon>Deinococcus</taxon>
    </lineage>
</organism>
<dbReference type="AlphaFoldDB" id="A0A7W8K013"/>
<protein>
    <submittedName>
        <fullName evidence="3">RNAse (Barnase) inhibitor barstar</fullName>
    </submittedName>
</protein>
<gene>
    <name evidence="3" type="ORF">HNQ08_005274</name>
</gene>
<comment type="similarity">
    <text evidence="1">Belongs to the barstar family.</text>
</comment>
<evidence type="ECO:0000256" key="1">
    <source>
        <dbReference type="ARBA" id="ARBA00006845"/>
    </source>
</evidence>
<evidence type="ECO:0000313" key="4">
    <source>
        <dbReference type="Proteomes" id="UP000552709"/>
    </source>
</evidence>
<evidence type="ECO:0000259" key="2">
    <source>
        <dbReference type="Pfam" id="PF01337"/>
    </source>
</evidence>
<dbReference type="Gene3D" id="3.30.370.10">
    <property type="entry name" value="Barstar-like"/>
    <property type="match status" value="1"/>
</dbReference>